<dbReference type="RefSeq" id="XP_067522825.1">
    <property type="nucleotide sequence ID" value="XM_067666724.1"/>
</dbReference>
<keyword evidence="2" id="KW-1185">Reference proteome</keyword>
<protein>
    <submittedName>
        <fullName evidence="1">Uncharacterized protein</fullName>
    </submittedName>
</protein>
<proteinExistence type="predicted"/>
<dbReference type="Proteomes" id="UP000009138">
    <property type="component" value="Unassembled WGS sequence"/>
</dbReference>
<evidence type="ECO:0000313" key="2">
    <source>
        <dbReference type="Proteomes" id="UP000009138"/>
    </source>
</evidence>
<evidence type="ECO:0000313" key="1">
    <source>
        <dbReference type="EMBL" id="EIE87429.1"/>
    </source>
</evidence>
<gene>
    <name evidence="1" type="ORF">RO3G_12140</name>
</gene>
<dbReference type="GeneID" id="93619105"/>
<sequence>MSLIESYGKPKASVMDSATNHKHDCHLGLEANAKDTLTGAAKSNKALGFPRP</sequence>
<dbReference type="VEuPathDB" id="FungiDB:RO3G_12140"/>
<dbReference type="InParanoid" id="I1CG49"/>
<dbReference type="AlphaFoldDB" id="I1CG49"/>
<name>I1CG49_RHIO9</name>
<organism evidence="1 2">
    <name type="scientific">Rhizopus delemar (strain RA 99-880 / ATCC MYA-4621 / FGSC 9543 / NRRL 43880)</name>
    <name type="common">Mucormycosis agent</name>
    <name type="synonym">Rhizopus arrhizus var. delemar</name>
    <dbReference type="NCBI Taxonomy" id="246409"/>
    <lineage>
        <taxon>Eukaryota</taxon>
        <taxon>Fungi</taxon>
        <taxon>Fungi incertae sedis</taxon>
        <taxon>Mucoromycota</taxon>
        <taxon>Mucoromycotina</taxon>
        <taxon>Mucoromycetes</taxon>
        <taxon>Mucorales</taxon>
        <taxon>Mucorineae</taxon>
        <taxon>Rhizopodaceae</taxon>
        <taxon>Rhizopus</taxon>
    </lineage>
</organism>
<reference evidence="1 2" key="1">
    <citation type="journal article" date="2009" name="PLoS Genet.">
        <title>Genomic analysis of the basal lineage fungus Rhizopus oryzae reveals a whole-genome duplication.</title>
        <authorList>
            <person name="Ma L.-J."/>
            <person name="Ibrahim A.S."/>
            <person name="Skory C."/>
            <person name="Grabherr M.G."/>
            <person name="Burger G."/>
            <person name="Butler M."/>
            <person name="Elias M."/>
            <person name="Idnurm A."/>
            <person name="Lang B.F."/>
            <person name="Sone T."/>
            <person name="Abe A."/>
            <person name="Calvo S.E."/>
            <person name="Corrochano L.M."/>
            <person name="Engels R."/>
            <person name="Fu J."/>
            <person name="Hansberg W."/>
            <person name="Kim J.-M."/>
            <person name="Kodira C.D."/>
            <person name="Koehrsen M.J."/>
            <person name="Liu B."/>
            <person name="Miranda-Saavedra D."/>
            <person name="O'Leary S."/>
            <person name="Ortiz-Castellanos L."/>
            <person name="Poulter R."/>
            <person name="Rodriguez-Romero J."/>
            <person name="Ruiz-Herrera J."/>
            <person name="Shen Y.-Q."/>
            <person name="Zeng Q."/>
            <person name="Galagan J."/>
            <person name="Birren B.W."/>
            <person name="Cuomo C.A."/>
            <person name="Wickes B.L."/>
        </authorList>
    </citation>
    <scope>NUCLEOTIDE SEQUENCE [LARGE SCALE GENOMIC DNA]</scope>
    <source>
        <strain evidence="2">RA 99-880 / ATCC MYA-4621 / FGSC 9543 / NRRL 43880</strain>
    </source>
</reference>
<dbReference type="EMBL" id="CH476741">
    <property type="protein sequence ID" value="EIE87429.1"/>
    <property type="molecule type" value="Genomic_DNA"/>
</dbReference>
<accession>I1CG49</accession>